<evidence type="ECO:0000313" key="3">
    <source>
        <dbReference type="Proteomes" id="UP000530928"/>
    </source>
</evidence>
<sequence>MRRPVSLLVAAAVVALEGVIALALGGFVAVNTLLGEATVVTTALAEAAFGLGLGAGLLWVAYGGLLKAERWGRAPGVLAQIFLIPVAGTVLMERPAIGVPLIVIALAGLVALLAPSTTQALYGD</sequence>
<reference evidence="2 3" key="1">
    <citation type="submission" date="2020-07" db="EMBL/GenBank/DDBJ databases">
        <title>Genomic Encyclopedia of Type Strains, Phase IV (KMG-IV): sequencing the most valuable type-strain genomes for metagenomic binning, comparative biology and taxonomic classification.</title>
        <authorList>
            <person name="Goeker M."/>
        </authorList>
    </citation>
    <scope>NUCLEOTIDE SEQUENCE [LARGE SCALE GENOMIC DNA]</scope>
    <source>
        <strain evidence="2 3">DSM 45533</strain>
    </source>
</reference>
<organism evidence="2 3">
    <name type="scientific">Nonomuraea soli</name>
    <dbReference type="NCBI Taxonomy" id="1032476"/>
    <lineage>
        <taxon>Bacteria</taxon>
        <taxon>Bacillati</taxon>
        <taxon>Actinomycetota</taxon>
        <taxon>Actinomycetes</taxon>
        <taxon>Streptosporangiales</taxon>
        <taxon>Streptosporangiaceae</taxon>
        <taxon>Nonomuraea</taxon>
    </lineage>
</organism>
<protein>
    <recommendedName>
        <fullName evidence="4">Integral membrane protein</fullName>
    </recommendedName>
</protein>
<keyword evidence="1" id="KW-0812">Transmembrane</keyword>
<dbReference type="RefSeq" id="WP_312894672.1">
    <property type="nucleotide sequence ID" value="NZ_BAABAM010000005.1"/>
</dbReference>
<evidence type="ECO:0000256" key="1">
    <source>
        <dbReference type="SAM" id="Phobius"/>
    </source>
</evidence>
<keyword evidence="1" id="KW-1133">Transmembrane helix</keyword>
<dbReference type="EMBL" id="JACDUR010000005">
    <property type="protein sequence ID" value="MBA2894258.1"/>
    <property type="molecule type" value="Genomic_DNA"/>
</dbReference>
<name>A0A7W0CNC3_9ACTN</name>
<evidence type="ECO:0008006" key="4">
    <source>
        <dbReference type="Google" id="ProtNLM"/>
    </source>
</evidence>
<proteinExistence type="predicted"/>
<keyword evidence="3" id="KW-1185">Reference proteome</keyword>
<dbReference type="AlphaFoldDB" id="A0A7W0CNC3"/>
<dbReference type="Proteomes" id="UP000530928">
    <property type="component" value="Unassembled WGS sequence"/>
</dbReference>
<keyword evidence="1" id="KW-0472">Membrane</keyword>
<comment type="caution">
    <text evidence="2">The sequence shown here is derived from an EMBL/GenBank/DDBJ whole genome shotgun (WGS) entry which is preliminary data.</text>
</comment>
<feature type="transmembrane region" description="Helical" evidence="1">
    <location>
        <begin position="37"/>
        <end position="62"/>
    </location>
</feature>
<gene>
    <name evidence="2" type="ORF">HNR30_005619</name>
</gene>
<evidence type="ECO:0000313" key="2">
    <source>
        <dbReference type="EMBL" id="MBA2894258.1"/>
    </source>
</evidence>
<feature type="transmembrane region" description="Helical" evidence="1">
    <location>
        <begin position="97"/>
        <end position="114"/>
    </location>
</feature>
<accession>A0A7W0CNC3</accession>